<comment type="caution">
    <text evidence="4">The sequence shown here is derived from an EMBL/GenBank/DDBJ whole genome shotgun (WGS) entry which is preliminary data.</text>
</comment>
<dbReference type="OrthoDB" id="8609993at2759"/>
<accession>A0A3R7MFH3</accession>
<dbReference type="Pfam" id="PF00041">
    <property type="entry name" value="fn3"/>
    <property type="match status" value="1"/>
</dbReference>
<dbReference type="Gene3D" id="2.60.40.10">
    <property type="entry name" value="Immunoglobulins"/>
    <property type="match status" value="1"/>
</dbReference>
<dbReference type="PROSITE" id="PS50853">
    <property type="entry name" value="FN3"/>
    <property type="match status" value="1"/>
</dbReference>
<feature type="region of interest" description="Disordered" evidence="2">
    <location>
        <begin position="110"/>
        <end position="145"/>
    </location>
</feature>
<dbReference type="Proteomes" id="UP000283509">
    <property type="component" value="Unassembled WGS sequence"/>
</dbReference>
<dbReference type="PANTHER" id="PTHR46708">
    <property type="entry name" value="TENASCIN"/>
    <property type="match status" value="1"/>
</dbReference>
<proteinExistence type="predicted"/>
<keyword evidence="5" id="KW-1185">Reference proteome</keyword>
<evidence type="ECO:0000313" key="5">
    <source>
        <dbReference type="Proteomes" id="UP000283509"/>
    </source>
</evidence>
<evidence type="ECO:0000313" key="4">
    <source>
        <dbReference type="EMBL" id="ROT80319.1"/>
    </source>
</evidence>
<dbReference type="InterPro" id="IPR036116">
    <property type="entry name" value="FN3_sf"/>
</dbReference>
<reference evidence="4 5" key="2">
    <citation type="submission" date="2019-01" db="EMBL/GenBank/DDBJ databases">
        <title>The decoding of complex shrimp genome reveals the adaptation for benthos swimmer, frequently molting mechanism and breeding impact on genome.</title>
        <authorList>
            <person name="Sun Y."/>
            <person name="Gao Y."/>
            <person name="Yu Y."/>
        </authorList>
    </citation>
    <scope>NUCLEOTIDE SEQUENCE [LARGE SCALE GENOMIC DNA]</scope>
    <source>
        <tissue evidence="4">Muscle</tissue>
    </source>
</reference>
<dbReference type="InterPro" id="IPR050991">
    <property type="entry name" value="ECM_Regulatory_Proteins"/>
</dbReference>
<dbReference type="EMBL" id="QCYY01001131">
    <property type="protein sequence ID" value="ROT80319.1"/>
    <property type="molecule type" value="Genomic_DNA"/>
</dbReference>
<keyword evidence="1" id="KW-0677">Repeat</keyword>
<feature type="compositionally biased region" description="Gly residues" evidence="2">
    <location>
        <begin position="134"/>
        <end position="145"/>
    </location>
</feature>
<dbReference type="STRING" id="6689.A0A3R7MFH3"/>
<dbReference type="SUPFAM" id="SSF49265">
    <property type="entry name" value="Fibronectin type III"/>
    <property type="match status" value="1"/>
</dbReference>
<organism evidence="4 5">
    <name type="scientific">Penaeus vannamei</name>
    <name type="common">Whiteleg shrimp</name>
    <name type="synonym">Litopenaeus vannamei</name>
    <dbReference type="NCBI Taxonomy" id="6689"/>
    <lineage>
        <taxon>Eukaryota</taxon>
        <taxon>Metazoa</taxon>
        <taxon>Ecdysozoa</taxon>
        <taxon>Arthropoda</taxon>
        <taxon>Crustacea</taxon>
        <taxon>Multicrustacea</taxon>
        <taxon>Malacostraca</taxon>
        <taxon>Eumalacostraca</taxon>
        <taxon>Eucarida</taxon>
        <taxon>Decapoda</taxon>
        <taxon>Dendrobranchiata</taxon>
        <taxon>Penaeoidea</taxon>
        <taxon>Penaeidae</taxon>
        <taxon>Penaeus</taxon>
    </lineage>
</organism>
<evidence type="ECO:0000259" key="3">
    <source>
        <dbReference type="PROSITE" id="PS50853"/>
    </source>
</evidence>
<feature type="region of interest" description="Disordered" evidence="2">
    <location>
        <begin position="1"/>
        <end position="32"/>
    </location>
</feature>
<sequence length="285" mass="30615">MRRSNGKRGSPQPGLLLGVTPRGRLLPGRPPGRCPVGSLPRGYFGRRLKATLMVVGSGRPPLPAPASSSIAGAWASRRTSRSLACRAIAPGTAEFFPSLLPIISPFPLSPDEAPSRGQFPPPPPDLDHLPGASEGAGGGVPAGQALGGEGTRGGYYYLPRPPTNLTIQSKKGKVVFVTWEPPVIGEYSAFKLKVIPLSEPQNSNKNIIVTENQLPHPIRELTPGASYKLQLFTIYGNKESDAYVETNFTTRPNTPGRFIVWFRNETTMLVLWQPPYPAGSTRTTG</sequence>
<dbReference type="PANTHER" id="PTHR46708:SF2">
    <property type="entry name" value="FIBRONECTIN TYPE-III DOMAIN-CONTAINING PROTEIN"/>
    <property type="match status" value="1"/>
</dbReference>
<name>A0A3R7MFH3_PENVA</name>
<feature type="domain" description="Fibronectin type-III" evidence="3">
    <location>
        <begin position="161"/>
        <end position="253"/>
    </location>
</feature>
<dbReference type="AlphaFoldDB" id="A0A3R7MFH3"/>
<reference evidence="4 5" key="1">
    <citation type="submission" date="2018-04" db="EMBL/GenBank/DDBJ databases">
        <authorList>
            <person name="Zhang X."/>
            <person name="Yuan J."/>
            <person name="Li F."/>
            <person name="Xiang J."/>
        </authorList>
    </citation>
    <scope>NUCLEOTIDE SEQUENCE [LARGE SCALE GENOMIC DNA]</scope>
    <source>
        <tissue evidence="4">Muscle</tissue>
    </source>
</reference>
<evidence type="ECO:0000256" key="2">
    <source>
        <dbReference type="SAM" id="MobiDB-lite"/>
    </source>
</evidence>
<protein>
    <submittedName>
        <fullName evidence="4">Tyrosine-protein phosphatase 10D</fullName>
    </submittedName>
</protein>
<feature type="compositionally biased region" description="Low complexity" evidence="2">
    <location>
        <begin position="13"/>
        <end position="27"/>
    </location>
</feature>
<dbReference type="InterPro" id="IPR003961">
    <property type="entry name" value="FN3_dom"/>
</dbReference>
<gene>
    <name evidence="4" type="ORF">C7M84_000949</name>
</gene>
<dbReference type="InterPro" id="IPR013783">
    <property type="entry name" value="Ig-like_fold"/>
</dbReference>
<dbReference type="SMART" id="SM00060">
    <property type="entry name" value="FN3"/>
    <property type="match status" value="1"/>
</dbReference>
<dbReference type="CDD" id="cd00063">
    <property type="entry name" value="FN3"/>
    <property type="match status" value="1"/>
</dbReference>
<evidence type="ECO:0000256" key="1">
    <source>
        <dbReference type="ARBA" id="ARBA00022737"/>
    </source>
</evidence>